<keyword evidence="3" id="KW-1185">Reference proteome</keyword>
<gene>
    <name evidence="2" type="ORF">WN944_023678</name>
</gene>
<dbReference type="Proteomes" id="UP001428341">
    <property type="component" value="Unassembled WGS sequence"/>
</dbReference>
<evidence type="ECO:0000313" key="3">
    <source>
        <dbReference type="Proteomes" id="UP001428341"/>
    </source>
</evidence>
<dbReference type="AlphaFoldDB" id="A0AAP0N4J9"/>
<comment type="caution">
    <text evidence="2">The sequence shown here is derived from an EMBL/GenBank/DDBJ whole genome shotgun (WGS) entry which is preliminary data.</text>
</comment>
<feature type="region of interest" description="Disordered" evidence="1">
    <location>
        <begin position="186"/>
        <end position="231"/>
    </location>
</feature>
<name>A0AAP0N4J9_9ROSI</name>
<accession>A0AAP0N4J9</accession>
<reference evidence="2 3" key="1">
    <citation type="submission" date="2024-05" db="EMBL/GenBank/DDBJ databases">
        <title>Haplotype-resolved chromosome-level genome assembly of Huyou (Citrus changshanensis).</title>
        <authorList>
            <person name="Miao C."/>
            <person name="Chen W."/>
            <person name="Wu Y."/>
            <person name="Wang L."/>
            <person name="Zhao S."/>
            <person name="Grierson D."/>
            <person name="Xu C."/>
            <person name="Chen K."/>
        </authorList>
    </citation>
    <scope>NUCLEOTIDE SEQUENCE [LARGE SCALE GENOMIC DNA]</scope>
    <source>
        <strain evidence="2">01-14</strain>
        <tissue evidence="2">Leaf</tissue>
    </source>
</reference>
<feature type="compositionally biased region" description="Polar residues" evidence="1">
    <location>
        <begin position="186"/>
        <end position="217"/>
    </location>
</feature>
<organism evidence="2 3">
    <name type="scientific">Citrus x changshan-huyou</name>
    <dbReference type="NCBI Taxonomy" id="2935761"/>
    <lineage>
        <taxon>Eukaryota</taxon>
        <taxon>Viridiplantae</taxon>
        <taxon>Streptophyta</taxon>
        <taxon>Embryophyta</taxon>
        <taxon>Tracheophyta</taxon>
        <taxon>Spermatophyta</taxon>
        <taxon>Magnoliopsida</taxon>
        <taxon>eudicotyledons</taxon>
        <taxon>Gunneridae</taxon>
        <taxon>Pentapetalae</taxon>
        <taxon>rosids</taxon>
        <taxon>malvids</taxon>
        <taxon>Sapindales</taxon>
        <taxon>Rutaceae</taxon>
        <taxon>Aurantioideae</taxon>
        <taxon>Citrus</taxon>
    </lineage>
</organism>
<protein>
    <submittedName>
        <fullName evidence="2">Uncharacterized protein</fullName>
    </submittedName>
</protein>
<dbReference type="EMBL" id="JBCGBO010000001">
    <property type="protein sequence ID" value="KAK9230706.1"/>
    <property type="molecule type" value="Genomic_DNA"/>
</dbReference>
<evidence type="ECO:0000256" key="1">
    <source>
        <dbReference type="SAM" id="MobiDB-lite"/>
    </source>
</evidence>
<sequence length="244" mass="27985">MFAPKSFHITVLMFTEFACEAKKHGHTSIDAKIEVGEDRLAPKSLIYDVQGTYFMGSESIYSATEEAEVKMDDDDGTTIVCTFKGKTHNLGVVDRDKFSRVSLINKVLVRSYGRKMMPHEKFMLSVWVPWDYKEVEIMSDHDLIFQLREHNKMLLYYMQLYIEEIHSPHEFVPRRALFQHSEGSLESNTETNFPAITDLNKPNTHAPTTNTDPSENDTNGHSKYEAPVKNTSNIMMHMVAPDSI</sequence>
<proteinExistence type="predicted"/>
<evidence type="ECO:0000313" key="2">
    <source>
        <dbReference type="EMBL" id="KAK9230706.1"/>
    </source>
</evidence>